<reference evidence="4" key="1">
    <citation type="submission" date="2021-03" db="EMBL/GenBank/DDBJ databases">
        <title>Description of Psychrosphaera ytuae sp. nov. isolated from deep sea sediment of South China Sea.</title>
        <authorList>
            <person name="Zhang J."/>
            <person name="Xu X.-D."/>
        </authorList>
    </citation>
    <scope>NUCLEOTIDE SEQUENCE</scope>
    <source>
        <strain evidence="4">MTZ26</strain>
    </source>
</reference>
<dbReference type="Pfam" id="PF08241">
    <property type="entry name" value="Methyltransf_11"/>
    <property type="match status" value="1"/>
</dbReference>
<dbReference type="GO" id="GO:0008757">
    <property type="term" value="F:S-adenosylmethionine-dependent methyltransferase activity"/>
    <property type="evidence" value="ECO:0007669"/>
    <property type="project" value="InterPro"/>
</dbReference>
<evidence type="ECO:0000313" key="5">
    <source>
        <dbReference type="Proteomes" id="UP000682739"/>
    </source>
</evidence>
<proteinExistence type="predicted"/>
<dbReference type="InterPro" id="IPR050602">
    <property type="entry name" value="Malonyl-ACP_OMT"/>
</dbReference>
<feature type="domain" description="Methyltransferase type 11" evidence="3">
    <location>
        <begin position="70"/>
        <end position="156"/>
    </location>
</feature>
<dbReference type="Proteomes" id="UP000682739">
    <property type="component" value="Chromosome"/>
</dbReference>
<keyword evidence="1 4" id="KW-0489">Methyltransferase</keyword>
<dbReference type="PANTHER" id="PTHR13090:SF1">
    <property type="entry name" value="ARGININE-HYDROXYLASE NDUFAF5, MITOCHONDRIAL"/>
    <property type="match status" value="1"/>
</dbReference>
<evidence type="ECO:0000313" key="4">
    <source>
        <dbReference type="EMBL" id="QTH64341.1"/>
    </source>
</evidence>
<name>A0A975DC18_9GAMM</name>
<dbReference type="InterPro" id="IPR029063">
    <property type="entry name" value="SAM-dependent_MTases_sf"/>
</dbReference>
<evidence type="ECO:0000256" key="1">
    <source>
        <dbReference type="ARBA" id="ARBA00022603"/>
    </source>
</evidence>
<dbReference type="GO" id="GO:0032259">
    <property type="term" value="P:methylation"/>
    <property type="evidence" value="ECO:0007669"/>
    <property type="project" value="UniProtKB-KW"/>
</dbReference>
<protein>
    <submittedName>
        <fullName evidence="4">Methyltransferase domain-containing protein</fullName>
    </submittedName>
</protein>
<dbReference type="AlphaFoldDB" id="A0A975DC18"/>
<dbReference type="EMBL" id="CP072110">
    <property type="protein sequence ID" value="QTH64341.1"/>
    <property type="molecule type" value="Genomic_DNA"/>
</dbReference>
<accession>A0A975DC18</accession>
<keyword evidence="2" id="KW-0808">Transferase</keyword>
<evidence type="ECO:0000256" key="2">
    <source>
        <dbReference type="ARBA" id="ARBA00022679"/>
    </source>
</evidence>
<dbReference type="InterPro" id="IPR013216">
    <property type="entry name" value="Methyltransf_11"/>
</dbReference>
<gene>
    <name evidence="4" type="ORF">J1N51_02320</name>
</gene>
<evidence type="ECO:0000259" key="3">
    <source>
        <dbReference type="Pfam" id="PF08241"/>
    </source>
</evidence>
<dbReference type="SUPFAM" id="SSF53335">
    <property type="entry name" value="S-adenosyl-L-methionine-dependent methyltransferases"/>
    <property type="match status" value="1"/>
</dbReference>
<organism evidence="4 5">
    <name type="scientific">Psychrosphaera ytuae</name>
    <dbReference type="NCBI Taxonomy" id="2820710"/>
    <lineage>
        <taxon>Bacteria</taxon>
        <taxon>Pseudomonadati</taxon>
        <taxon>Pseudomonadota</taxon>
        <taxon>Gammaproteobacteria</taxon>
        <taxon>Alteromonadales</taxon>
        <taxon>Pseudoalteromonadaceae</taxon>
        <taxon>Psychrosphaera</taxon>
    </lineage>
</organism>
<dbReference type="PANTHER" id="PTHR13090">
    <property type="entry name" value="ARGININE-HYDROXYLASE NDUFAF5, MITOCHONDRIAL"/>
    <property type="match status" value="1"/>
</dbReference>
<dbReference type="KEGG" id="psym:J1N51_02320"/>
<dbReference type="RefSeq" id="WP_208832396.1">
    <property type="nucleotide sequence ID" value="NZ_CP072110.1"/>
</dbReference>
<sequence>MKTAFQQNTDIKMSTKTYSQSKNDDNSLVQQCFNSSATTYQQRAVLQKDLGTDLLKTLMPAVVNNREIILDLGCGPGLFSQPLSELSEHLISLDASLSMLQANPNSQTKLTCDSHQLSLLDNCVDLVFSNLMIQWCDFETVVNEVYRVLKPGGESVISTLLPGSLYELQQAWQVVDDDEHIHQYQSLHTIQDCLANMNWKTVETQTKRYTYYYESARALARELKSLGANAVKGRSSKALCGKGKWLAMESAYVKNFADPASNLLPATYRALIIKLKK</sequence>
<keyword evidence="5" id="KW-1185">Reference proteome</keyword>
<dbReference type="Gene3D" id="3.40.50.150">
    <property type="entry name" value="Vaccinia Virus protein VP39"/>
    <property type="match status" value="1"/>
</dbReference>
<dbReference type="CDD" id="cd02440">
    <property type="entry name" value="AdoMet_MTases"/>
    <property type="match status" value="1"/>
</dbReference>